<evidence type="ECO:0000313" key="2">
    <source>
        <dbReference type="EMBL" id="NIH54056.1"/>
    </source>
</evidence>
<evidence type="ECO:0000313" key="4">
    <source>
        <dbReference type="Proteomes" id="UP000541033"/>
    </source>
</evidence>
<proteinExistence type="predicted"/>
<name>A0A7X5R414_9MICO</name>
<evidence type="ECO:0000256" key="1">
    <source>
        <dbReference type="SAM" id="SignalP"/>
    </source>
</evidence>
<reference evidence="3 4" key="1">
    <citation type="submission" date="2020-02" db="EMBL/GenBank/DDBJ databases">
        <title>Sequencing the genomes of 1000 actinobacteria strains.</title>
        <authorList>
            <person name="Klenk H.-P."/>
        </authorList>
    </citation>
    <scope>NUCLEOTIDE SEQUENCE [LARGE SCALE GENOMIC DNA]</scope>
    <source>
        <strain evidence="3 4">DSM 27960</strain>
    </source>
</reference>
<dbReference type="Proteomes" id="UP000541033">
    <property type="component" value="Unassembled WGS sequence"/>
</dbReference>
<dbReference type="AlphaFoldDB" id="A0A7X5R414"/>
<evidence type="ECO:0000313" key="3">
    <source>
        <dbReference type="EMBL" id="NIH55258.1"/>
    </source>
</evidence>
<accession>A0A7X5R414</accession>
<protein>
    <submittedName>
        <fullName evidence="3">Uncharacterized protein</fullName>
    </submittedName>
</protein>
<keyword evidence="4" id="KW-1185">Reference proteome</keyword>
<comment type="caution">
    <text evidence="3">The sequence shown here is derived from an EMBL/GenBank/DDBJ whole genome shotgun (WGS) entry which is preliminary data.</text>
</comment>
<feature type="chain" id="PRO_5044130584" evidence="1">
    <location>
        <begin position="21"/>
        <end position="362"/>
    </location>
</feature>
<dbReference type="EMBL" id="JAAMOX010000003">
    <property type="protein sequence ID" value="NIH55258.1"/>
    <property type="molecule type" value="Genomic_DNA"/>
</dbReference>
<gene>
    <name evidence="2" type="ORF">FHX76_001952</name>
    <name evidence="3" type="ORF">FHX76_003173</name>
</gene>
<feature type="signal peptide" evidence="1">
    <location>
        <begin position="1"/>
        <end position="20"/>
    </location>
</feature>
<dbReference type="EMBL" id="JAAMOX010000002">
    <property type="protein sequence ID" value="NIH54056.1"/>
    <property type="molecule type" value="Genomic_DNA"/>
</dbReference>
<dbReference type="PROSITE" id="PS51257">
    <property type="entry name" value="PROKAR_LIPOPROTEIN"/>
    <property type="match status" value="1"/>
</dbReference>
<organism evidence="3 4">
    <name type="scientific">Lysinibacter cavernae</name>
    <dbReference type="NCBI Taxonomy" id="1640652"/>
    <lineage>
        <taxon>Bacteria</taxon>
        <taxon>Bacillati</taxon>
        <taxon>Actinomycetota</taxon>
        <taxon>Actinomycetes</taxon>
        <taxon>Micrococcales</taxon>
        <taxon>Microbacteriaceae</taxon>
        <taxon>Lysinibacter</taxon>
    </lineage>
</organism>
<keyword evidence="1" id="KW-0732">Signal</keyword>
<dbReference type="RefSeq" id="WP_167150486.1">
    <property type="nucleotide sequence ID" value="NZ_JAAMOX010000002.1"/>
</dbReference>
<sequence length="362" mass="39970">MKHPLLAAAAVAASAVLVLSGCTGSDDSNESYMERAQNSPLSKYWEQLNTFSGFEDADFDALNVKSEEVVAECMKDEGFDYKPTSNNGSITFGGDEDGVEYGTRKYAETYGYGASQNLEMMGDSSGEDYVDPNQDYLDGLSDSERDAYYEALNGKMPTEEEQAEMEAAMEDGSYISPSWEEQGCYGLAQHEVYNQGNDDPWSDPANQDLMNSMSALYEKTNSDKRVKEVTKEWSSCMADAGHSDLKERSDASNEIWNALNELQGGGGMIVDGEGGAVTSFSTEEPADEYEEPTPPTEKEISDFKKKEIAMAVDDFDCAKKFDLDNIMLDVQFELEEAFIAEHKTELDAMVAKYGKDDSKSKK</sequence>